<protein>
    <submittedName>
        <fullName evidence="2">Pimeloyl-ACP methyl ester carboxylesterase</fullName>
    </submittedName>
</protein>
<dbReference type="STRING" id="393762.SAMN05660472_00934"/>
<accession>A0A1G8ZSH7</accession>
<dbReference type="AlphaFoldDB" id="A0A1G8ZSH7"/>
<feature type="domain" description="AB hydrolase-1" evidence="1">
    <location>
        <begin position="77"/>
        <end position="314"/>
    </location>
</feature>
<keyword evidence="3" id="KW-1185">Reference proteome</keyword>
<evidence type="ECO:0000259" key="1">
    <source>
        <dbReference type="Pfam" id="PF00561"/>
    </source>
</evidence>
<reference evidence="2 3" key="1">
    <citation type="submission" date="2016-10" db="EMBL/GenBank/DDBJ databases">
        <authorList>
            <person name="de Groot N.N."/>
        </authorList>
    </citation>
    <scope>NUCLEOTIDE SEQUENCE [LARGE SCALE GENOMIC DNA]</scope>
    <source>
        <strain evidence="2 3">DSM 18346</strain>
    </source>
</reference>
<evidence type="ECO:0000313" key="3">
    <source>
        <dbReference type="Proteomes" id="UP000198718"/>
    </source>
</evidence>
<dbReference type="EMBL" id="FNFP01000001">
    <property type="protein sequence ID" value="SDK17305.1"/>
    <property type="molecule type" value="Genomic_DNA"/>
</dbReference>
<gene>
    <name evidence="2" type="ORF">SAMN05660472_00934</name>
</gene>
<dbReference type="Proteomes" id="UP000198718">
    <property type="component" value="Unassembled WGS sequence"/>
</dbReference>
<organism evidence="2 3">
    <name type="scientific">Natronincola ferrireducens</name>
    <dbReference type="NCBI Taxonomy" id="393762"/>
    <lineage>
        <taxon>Bacteria</taxon>
        <taxon>Bacillati</taxon>
        <taxon>Bacillota</taxon>
        <taxon>Clostridia</taxon>
        <taxon>Peptostreptococcales</taxon>
        <taxon>Natronincolaceae</taxon>
        <taxon>Natronincola</taxon>
    </lineage>
</organism>
<dbReference type="OrthoDB" id="1817159at2"/>
<dbReference type="InterPro" id="IPR050266">
    <property type="entry name" value="AB_hydrolase_sf"/>
</dbReference>
<proteinExistence type="predicted"/>
<dbReference type="Pfam" id="PF00561">
    <property type="entry name" value="Abhydrolase_1"/>
    <property type="match status" value="1"/>
</dbReference>
<dbReference type="InterPro" id="IPR000073">
    <property type="entry name" value="AB_hydrolase_1"/>
</dbReference>
<dbReference type="PRINTS" id="PR00111">
    <property type="entry name" value="ABHYDROLASE"/>
</dbReference>
<dbReference type="SUPFAM" id="SSF53474">
    <property type="entry name" value="alpha/beta-Hydrolases"/>
    <property type="match status" value="1"/>
</dbReference>
<dbReference type="PANTHER" id="PTHR43798">
    <property type="entry name" value="MONOACYLGLYCEROL LIPASE"/>
    <property type="match status" value="1"/>
</dbReference>
<evidence type="ECO:0000313" key="2">
    <source>
        <dbReference type="EMBL" id="SDK17305.1"/>
    </source>
</evidence>
<dbReference type="InterPro" id="IPR029058">
    <property type="entry name" value="AB_hydrolase_fold"/>
</dbReference>
<sequence>MCLYSTLLILILEDDIMFFKISVVLLGLLALSTVYHQIQKKIEVNKNPAPGEMIRVGDGRMHIYGKGEGSPAILFTCGNGMGFTLGNYYPVFSALAKKTRVVIYDRFGYGWSDSTSRPRTMKQINEDLYELLDKSPETGPFILVGHSLGATEVVEFAQRYPELVVGVVTLDGTSPTFYRNRKSLHAQNTVAAAIARLLSATGLLRILTNINLLSTAGASSPKEIVKITNMMTYNRVYSHEAVEEVKALINNDQEQSTLGDIPVLILTADNLKMKKKQAEIYQYFVNSQKELLTLSSKSRQKIIENADHFFPIKKPDIVIEELLNFLDTL</sequence>
<name>A0A1G8ZSH7_9FIRM</name>
<dbReference type="Gene3D" id="3.40.50.1820">
    <property type="entry name" value="alpha/beta hydrolase"/>
    <property type="match status" value="1"/>
</dbReference>